<organism evidence="3 4">
    <name type="scientific">Streptacidiphilus pinicola</name>
    <dbReference type="NCBI Taxonomy" id="2219663"/>
    <lineage>
        <taxon>Bacteria</taxon>
        <taxon>Bacillati</taxon>
        <taxon>Actinomycetota</taxon>
        <taxon>Actinomycetes</taxon>
        <taxon>Kitasatosporales</taxon>
        <taxon>Streptomycetaceae</taxon>
        <taxon>Streptacidiphilus</taxon>
    </lineage>
</organism>
<evidence type="ECO:0000313" key="4">
    <source>
        <dbReference type="Proteomes" id="UP000248889"/>
    </source>
</evidence>
<evidence type="ECO:0000256" key="2">
    <source>
        <dbReference type="SAM" id="Phobius"/>
    </source>
</evidence>
<proteinExistence type="predicted"/>
<feature type="region of interest" description="Disordered" evidence="1">
    <location>
        <begin position="139"/>
        <end position="160"/>
    </location>
</feature>
<protein>
    <submittedName>
        <fullName evidence="3">Uncharacterized protein</fullName>
    </submittedName>
</protein>
<comment type="caution">
    <text evidence="3">The sequence shown here is derived from an EMBL/GenBank/DDBJ whole genome shotgun (WGS) entry which is preliminary data.</text>
</comment>
<sequence length="160" mass="17778">MIIQAEQLIAANGSLDGYFQGSDQQLSTNTTKGTMFFGDGTLWGDVATAQGVAGDRWGVMNELWDYPGQVWLWLYAGMYQVPALNPSGNANLDLDVGLLMILFGFLLPMFAPWIPGINRIPRWIPLYKIIYRDYYRSASAKQPPTPEPRTPDPEPPSPAP</sequence>
<gene>
    <name evidence="3" type="ORF">DN069_19125</name>
</gene>
<keyword evidence="2" id="KW-0472">Membrane</keyword>
<dbReference type="AlphaFoldDB" id="A0A2X0K945"/>
<feature type="compositionally biased region" description="Pro residues" evidence="1">
    <location>
        <begin position="143"/>
        <end position="160"/>
    </location>
</feature>
<keyword evidence="4" id="KW-1185">Reference proteome</keyword>
<evidence type="ECO:0000313" key="3">
    <source>
        <dbReference type="EMBL" id="RAG84019.1"/>
    </source>
</evidence>
<feature type="transmembrane region" description="Helical" evidence="2">
    <location>
        <begin position="96"/>
        <end position="114"/>
    </location>
</feature>
<keyword evidence="2" id="KW-1133">Transmembrane helix</keyword>
<dbReference type="EMBL" id="QKYN01000073">
    <property type="protein sequence ID" value="RAG84019.1"/>
    <property type="molecule type" value="Genomic_DNA"/>
</dbReference>
<reference evidence="3 4" key="1">
    <citation type="submission" date="2018-06" db="EMBL/GenBank/DDBJ databases">
        <title>Streptacidiphilus pinicola sp. nov., isolated from pine grove soil.</title>
        <authorList>
            <person name="Roh S.G."/>
            <person name="Park S."/>
            <person name="Kim M.-K."/>
            <person name="Yun B.-R."/>
            <person name="Park J."/>
            <person name="Kim M.J."/>
            <person name="Kim Y.S."/>
            <person name="Kim S.B."/>
        </authorList>
    </citation>
    <scope>NUCLEOTIDE SEQUENCE [LARGE SCALE GENOMIC DNA]</scope>
    <source>
        <strain evidence="3 4">MMS16-CNU450</strain>
    </source>
</reference>
<evidence type="ECO:0000256" key="1">
    <source>
        <dbReference type="SAM" id="MobiDB-lite"/>
    </source>
</evidence>
<dbReference type="Proteomes" id="UP000248889">
    <property type="component" value="Unassembled WGS sequence"/>
</dbReference>
<accession>A0A2X0K945</accession>
<name>A0A2X0K945_9ACTN</name>
<keyword evidence="2" id="KW-0812">Transmembrane</keyword>